<name>A0A1I7YWQ7_9BILA</name>
<evidence type="ECO:0000313" key="1">
    <source>
        <dbReference type="Proteomes" id="UP000095287"/>
    </source>
</evidence>
<keyword evidence="1" id="KW-1185">Reference proteome</keyword>
<accession>A0A1I7YWQ7</accession>
<protein>
    <submittedName>
        <fullName evidence="2">ACOX domain-containing protein</fullName>
    </submittedName>
</protein>
<dbReference type="AlphaFoldDB" id="A0A1I7YWQ7"/>
<dbReference type="Proteomes" id="UP000095287">
    <property type="component" value="Unplaced"/>
</dbReference>
<organism evidence="1 2">
    <name type="scientific">Steinernema glaseri</name>
    <dbReference type="NCBI Taxonomy" id="37863"/>
    <lineage>
        <taxon>Eukaryota</taxon>
        <taxon>Metazoa</taxon>
        <taxon>Ecdysozoa</taxon>
        <taxon>Nematoda</taxon>
        <taxon>Chromadorea</taxon>
        <taxon>Rhabditida</taxon>
        <taxon>Tylenchina</taxon>
        <taxon>Panagrolaimomorpha</taxon>
        <taxon>Strongyloidoidea</taxon>
        <taxon>Steinernematidae</taxon>
        <taxon>Steinernema</taxon>
    </lineage>
</organism>
<reference evidence="2" key="1">
    <citation type="submission" date="2016-11" db="UniProtKB">
        <authorList>
            <consortium name="WormBaseParasite"/>
        </authorList>
    </citation>
    <scope>IDENTIFICATION</scope>
</reference>
<sequence length="339" mass="37773">MSRDTSLAIPHRLALALAYQRDRGQHFHRDANDFAARFDALWEHGSLMHKMGRVKSFVDLLMACECSLKSHALLSTPDKTPVDAYRAVRACGHNIGKLASLASYLQDRAPYDYLAGQLVELPVHIRYSLEAYEAFFPAFVERDQAEKNYSATIGCDPWVLKIRKMLGVLLEGISNEFSGEVAMDLVDLIDSERAFADAGGISLDLTRIYETTMGSTLVREMARIEEERSSWRKAMIETDLIGKQSYLKDFEHINKQWTVPNEVLGIVGSFKELQDQLGKVTLPTIDWGSAAALAKALGPEGIQEQLALLGIEPDGSMHEYAEQPEKGLLSRKQADAIAL</sequence>
<proteinExistence type="predicted"/>
<evidence type="ECO:0000313" key="2">
    <source>
        <dbReference type="WBParaSite" id="L893_g20472.t1"/>
    </source>
</evidence>
<dbReference type="WBParaSite" id="L893_g20472.t1">
    <property type="protein sequence ID" value="L893_g20472.t1"/>
    <property type="gene ID" value="L893_g20472"/>
</dbReference>